<feature type="transmembrane region" description="Helical" evidence="1">
    <location>
        <begin position="580"/>
        <end position="602"/>
    </location>
</feature>
<dbReference type="AlphaFoldDB" id="A0A0G0BL88"/>
<dbReference type="SUPFAM" id="SSF54001">
    <property type="entry name" value="Cysteine proteinases"/>
    <property type="match status" value="1"/>
</dbReference>
<evidence type="ECO:0000313" key="3">
    <source>
        <dbReference type="EMBL" id="KKP31812.1"/>
    </source>
</evidence>
<dbReference type="InterPro" id="IPR038765">
    <property type="entry name" value="Papain-like_cys_pep_sf"/>
</dbReference>
<name>A0A0G0BL88_9BACT</name>
<proteinExistence type="predicted"/>
<dbReference type="PANTHER" id="PTHR33490">
    <property type="entry name" value="BLR5614 PROTEIN-RELATED"/>
    <property type="match status" value="1"/>
</dbReference>
<keyword evidence="1" id="KW-0472">Membrane</keyword>
<dbReference type="SMART" id="SM00460">
    <property type="entry name" value="TGc"/>
    <property type="match status" value="1"/>
</dbReference>
<protein>
    <recommendedName>
        <fullName evidence="2">Transglutaminase-like domain-containing protein</fullName>
    </recommendedName>
</protein>
<dbReference type="Gene3D" id="3.10.620.30">
    <property type="match status" value="1"/>
</dbReference>
<dbReference type="PANTHER" id="PTHR33490:SF6">
    <property type="entry name" value="SLL1049 PROTEIN"/>
    <property type="match status" value="1"/>
</dbReference>
<feature type="domain" description="Transglutaminase-like" evidence="2">
    <location>
        <begin position="352"/>
        <end position="423"/>
    </location>
</feature>
<accession>A0A0G0BL88</accession>
<dbReference type="Proteomes" id="UP000034803">
    <property type="component" value="Unassembled WGS sequence"/>
</dbReference>
<dbReference type="EMBL" id="LBOI01000005">
    <property type="protein sequence ID" value="KKP31812.1"/>
    <property type="molecule type" value="Genomic_DNA"/>
</dbReference>
<evidence type="ECO:0000256" key="1">
    <source>
        <dbReference type="SAM" id="Phobius"/>
    </source>
</evidence>
<organism evidence="3 4">
    <name type="scientific">Candidatus Woesebacteria bacterium GW2011_GWC2_31_9</name>
    <dbReference type="NCBI Taxonomy" id="1618586"/>
    <lineage>
        <taxon>Bacteria</taxon>
        <taxon>Candidatus Woeseibacteriota</taxon>
    </lineage>
</organism>
<keyword evidence="1" id="KW-1133">Transmembrane helix</keyword>
<sequence>MKKIIFLILTFFLLAISFSKPFISKVLAEGEFATNLEATYKVKENGITEVSNKITLTNLFSNIYATTYSIVLNGINPQNIRGYDEKGPLNVSSAKNDTATTIEIKFNDSLVGKGALRTFWLNFEESSFAVKTGEVWEISIPRLSENANFNNYSLKLLIPESFGQEAYISPNFREKNISNSYFNYLFFKEDIEKTGITAGFGQFQVFSFTLNYHLENPLSKESTTEISLPPDTAFQKIYYQNINPKPTSMQVDSDGNWIAKYKLSSRQRLDVVASGQVQIFASIRSYPKPTEDSLNENLIETFFWQTTNPEIVNLAKTYNTPRKIYDFVSTKLKYDYSRVKANVERLGAVKALENPNSAICMEFTDLFIAIARAAGIPAREIDGYAYTENPEIQPLSLVNDVLHAWPEYYNFKSEAWIPVDPTWGSTTGGVDYFNKLDLRHFTFVIHGKNDSIPYAAGSYKLGSNPQKDVFVSFGSLPQERNSKLKIIASLDKFIPLIPNRLNINITNPGPVAVYSLRQRIFFDKNEVPNQNQVEILLPFQIYKSYIDIPFSFLATKTPDKVMLQVDGQEITVSTNKQQVIIYNLLFIFVVSLIILITIVFRLKKWRIFPNLKKLK</sequence>
<reference evidence="3 4" key="1">
    <citation type="journal article" date="2015" name="Nature">
        <title>rRNA introns, odd ribosomes, and small enigmatic genomes across a large radiation of phyla.</title>
        <authorList>
            <person name="Brown C.T."/>
            <person name="Hug L.A."/>
            <person name="Thomas B.C."/>
            <person name="Sharon I."/>
            <person name="Castelle C.J."/>
            <person name="Singh A."/>
            <person name="Wilkins M.J."/>
            <person name="Williams K.H."/>
            <person name="Banfield J.F."/>
        </authorList>
    </citation>
    <scope>NUCLEOTIDE SEQUENCE [LARGE SCALE GENOMIC DNA]</scope>
</reference>
<dbReference type="Pfam" id="PF01841">
    <property type="entry name" value="Transglut_core"/>
    <property type="match status" value="1"/>
</dbReference>
<dbReference type="InterPro" id="IPR002931">
    <property type="entry name" value="Transglutaminase-like"/>
</dbReference>
<keyword evidence="1" id="KW-0812">Transmembrane</keyword>
<comment type="caution">
    <text evidence="3">The sequence shown here is derived from an EMBL/GenBank/DDBJ whole genome shotgun (WGS) entry which is preliminary data.</text>
</comment>
<evidence type="ECO:0000259" key="2">
    <source>
        <dbReference type="SMART" id="SM00460"/>
    </source>
</evidence>
<gene>
    <name evidence="3" type="ORF">UR21_C0005G0034</name>
</gene>
<evidence type="ECO:0000313" key="4">
    <source>
        <dbReference type="Proteomes" id="UP000034803"/>
    </source>
</evidence>